<comment type="caution">
    <text evidence="1">The sequence shown here is derived from an EMBL/GenBank/DDBJ whole genome shotgun (WGS) entry which is preliminary data.</text>
</comment>
<dbReference type="AlphaFoldDB" id="A0AA37HMT9"/>
<reference evidence="1" key="1">
    <citation type="journal article" date="2016" name="Front. Microbiol.">
        <title>Genome Sequence of the Piezophilic, Mesophilic Sulfate-Reducing Bacterium Desulfovibrio indicus J2T.</title>
        <authorList>
            <person name="Cao J."/>
            <person name="Maignien L."/>
            <person name="Shao Z."/>
            <person name="Alain K."/>
            <person name="Jebbar M."/>
        </authorList>
    </citation>
    <scope>NUCLEOTIDE SEQUENCE</scope>
    <source>
        <strain evidence="1">NBRC 103626</strain>
    </source>
</reference>
<gene>
    <name evidence="1" type="ORF">NBEOAGPD_1690</name>
</gene>
<organism evidence="1 2">
    <name type="scientific">Methylobacterium gregans</name>
    <dbReference type="NCBI Taxonomy" id="374424"/>
    <lineage>
        <taxon>Bacteria</taxon>
        <taxon>Pseudomonadati</taxon>
        <taxon>Pseudomonadota</taxon>
        <taxon>Alphaproteobacteria</taxon>
        <taxon>Hyphomicrobiales</taxon>
        <taxon>Methylobacteriaceae</taxon>
        <taxon>Methylobacterium</taxon>
    </lineage>
</organism>
<protein>
    <submittedName>
        <fullName evidence="1">Uncharacterized protein</fullName>
    </submittedName>
</protein>
<proteinExistence type="predicted"/>
<evidence type="ECO:0000313" key="1">
    <source>
        <dbReference type="EMBL" id="GJD78475.1"/>
    </source>
</evidence>
<name>A0AA37HMT9_9HYPH</name>
<sequence length="68" mass="7606">MCAGETKLGMVRRHTEDGARHIANQQAPITRIRTAGIPTEEAEALLATYEDIQRQHEDHLARILSKQG</sequence>
<dbReference type="Proteomes" id="UP001055108">
    <property type="component" value="Unassembled WGS sequence"/>
</dbReference>
<reference evidence="1" key="2">
    <citation type="submission" date="2021-08" db="EMBL/GenBank/DDBJ databases">
        <authorList>
            <person name="Tani A."/>
            <person name="Ola A."/>
            <person name="Ogura Y."/>
            <person name="Katsura K."/>
            <person name="Hayashi T."/>
        </authorList>
    </citation>
    <scope>NUCLEOTIDE SEQUENCE</scope>
    <source>
        <strain evidence="1">NBRC 103626</strain>
    </source>
</reference>
<evidence type="ECO:0000313" key="2">
    <source>
        <dbReference type="Proteomes" id="UP001055108"/>
    </source>
</evidence>
<accession>A0AA37HMT9</accession>
<dbReference type="EMBL" id="BPQM01000032">
    <property type="protein sequence ID" value="GJD78475.1"/>
    <property type="molecule type" value="Genomic_DNA"/>
</dbReference>
<keyword evidence="2" id="KW-1185">Reference proteome</keyword>